<reference evidence="2" key="1">
    <citation type="submission" date="2018-06" db="EMBL/GenBank/DDBJ databases">
        <authorList>
            <person name="Cea G.-C."/>
            <person name="William W."/>
        </authorList>
    </citation>
    <scope>NUCLEOTIDE SEQUENCE [LARGE SCALE GENOMIC DNA]</scope>
    <source>
        <strain evidence="2">DB21MT-2</strain>
    </source>
</reference>
<sequence length="37" mass="4195">MTPTDIFRDYELLIDSIISKNTRLKILGSNLMGPSKL</sequence>
<proteinExistence type="predicted"/>
<accession>A0A330M080</accession>
<dbReference type="EMBL" id="LS483452">
    <property type="protein sequence ID" value="SQH75561.1"/>
    <property type="molecule type" value="Genomic_DNA"/>
</dbReference>
<dbReference type="AlphaFoldDB" id="A0A330M080"/>
<evidence type="ECO:0000313" key="2">
    <source>
        <dbReference type="Proteomes" id="UP000250123"/>
    </source>
</evidence>
<protein>
    <submittedName>
        <fullName evidence="1">Uncharacterized protein</fullName>
    </submittedName>
</protein>
<dbReference type="Proteomes" id="UP000250123">
    <property type="component" value="Chromosome SHEWBE"/>
</dbReference>
<organism evidence="1 2">
    <name type="scientific">Shewanella benthica</name>
    <dbReference type="NCBI Taxonomy" id="43661"/>
    <lineage>
        <taxon>Bacteria</taxon>
        <taxon>Pseudomonadati</taxon>
        <taxon>Pseudomonadota</taxon>
        <taxon>Gammaproteobacteria</taxon>
        <taxon>Alteromonadales</taxon>
        <taxon>Shewanellaceae</taxon>
        <taxon>Shewanella</taxon>
    </lineage>
</organism>
<evidence type="ECO:0000313" key="1">
    <source>
        <dbReference type="EMBL" id="SQH75561.1"/>
    </source>
</evidence>
<dbReference type="KEGG" id="sbk:SHEWBE_1595"/>
<name>A0A330M080_9GAMM</name>
<gene>
    <name evidence="1" type="ORF">SHEWBE_1595</name>
</gene>